<dbReference type="PANTHER" id="PTHR47683">
    <property type="entry name" value="PSEUDOURIDINE SYNTHASE FAMILY PROTEIN-RELATED"/>
    <property type="match status" value="1"/>
</dbReference>
<dbReference type="CDD" id="cd00165">
    <property type="entry name" value="S4"/>
    <property type="match status" value="1"/>
</dbReference>
<gene>
    <name evidence="7" type="ordered locus">Marky_2035</name>
</gene>
<sequence>MAAGLERIDKILAHLGFGTRKEVKRLLRAGGVRVDGRVVRDPGMKLDPARARLEVAGEVVVWQRHHHVMLYKPAGVVTATRDARHATVLDCLPASLARKDLLPVGRLDRDTEGLLLLTTDGALLHRLTHPRWKVPKVYYAELEQPARPEDAQAFAEGLVLSEGRCLPAELELLEDPRRVRLVLWEGRYHQVKRMFAARGNRVTYLKRLAVGPLELDPKLKPGEARALGAAGVARLYRAVGLEP</sequence>
<dbReference type="CDD" id="cd02553">
    <property type="entry name" value="PseudoU_synth_RsuA"/>
    <property type="match status" value="1"/>
</dbReference>
<dbReference type="InterPro" id="IPR020094">
    <property type="entry name" value="TruA/RsuA/RluB/E/F_N"/>
</dbReference>
<evidence type="ECO:0000256" key="2">
    <source>
        <dbReference type="ARBA" id="ARBA00022884"/>
    </source>
</evidence>
<dbReference type="Pfam" id="PF01479">
    <property type="entry name" value="S4"/>
    <property type="match status" value="1"/>
</dbReference>
<evidence type="ECO:0000256" key="4">
    <source>
        <dbReference type="PROSITE-ProRule" id="PRU00182"/>
    </source>
</evidence>
<dbReference type="SUPFAM" id="SSF55174">
    <property type="entry name" value="Alpha-L RNA-binding motif"/>
    <property type="match status" value="1"/>
</dbReference>
<organism evidence="7 8">
    <name type="scientific">Marinithermus hydrothermalis (strain DSM 14884 / JCM 11576 / T1)</name>
    <dbReference type="NCBI Taxonomy" id="869210"/>
    <lineage>
        <taxon>Bacteria</taxon>
        <taxon>Thermotogati</taxon>
        <taxon>Deinococcota</taxon>
        <taxon>Deinococci</taxon>
        <taxon>Thermales</taxon>
        <taxon>Thermaceae</taxon>
        <taxon>Marinithermus</taxon>
    </lineage>
</organism>
<dbReference type="InterPro" id="IPR006145">
    <property type="entry name" value="PsdUridine_synth_RsuA/RluA"/>
</dbReference>
<dbReference type="Proteomes" id="UP000007030">
    <property type="component" value="Chromosome"/>
</dbReference>
<dbReference type="InterPro" id="IPR018496">
    <property type="entry name" value="PsdUridine_synth_RsuA/RluB_CS"/>
</dbReference>
<evidence type="ECO:0000256" key="5">
    <source>
        <dbReference type="RuleBase" id="RU003887"/>
    </source>
</evidence>
<name>F2NN24_MARHT</name>
<dbReference type="GO" id="GO:0000455">
    <property type="term" value="P:enzyme-directed rRNA pseudouridine synthesis"/>
    <property type="evidence" value="ECO:0007669"/>
    <property type="project" value="UniProtKB-ARBA"/>
</dbReference>
<reference evidence="7 8" key="1">
    <citation type="journal article" date="2012" name="Stand. Genomic Sci.">
        <title>Complete genome sequence of the aerobic, heterotroph Marinithermus hydrothermalis type strain (T1(T)) from a deep-sea hydrothermal vent chimney.</title>
        <authorList>
            <person name="Copeland A."/>
            <person name="Gu W."/>
            <person name="Yasawong M."/>
            <person name="Lapidus A."/>
            <person name="Lucas S."/>
            <person name="Deshpande S."/>
            <person name="Pagani I."/>
            <person name="Tapia R."/>
            <person name="Cheng J.F."/>
            <person name="Goodwin L.A."/>
            <person name="Pitluck S."/>
            <person name="Liolios K."/>
            <person name="Ivanova N."/>
            <person name="Mavromatis K."/>
            <person name="Mikhailova N."/>
            <person name="Pati A."/>
            <person name="Chen A."/>
            <person name="Palaniappan K."/>
            <person name="Land M."/>
            <person name="Pan C."/>
            <person name="Brambilla E.M."/>
            <person name="Rohde M."/>
            <person name="Tindall B.J."/>
            <person name="Sikorski J."/>
            <person name="Goker M."/>
            <person name="Detter J.C."/>
            <person name="Bristow J."/>
            <person name="Eisen J.A."/>
            <person name="Markowitz V."/>
            <person name="Hugenholtz P."/>
            <person name="Kyrpides N.C."/>
            <person name="Klenk H.P."/>
            <person name="Woyke T."/>
        </authorList>
    </citation>
    <scope>NUCLEOTIDE SEQUENCE [LARGE SCALE GENOMIC DNA]</scope>
    <source>
        <strain evidence="8">DSM 14884 / JCM 11576 / T1</strain>
    </source>
</reference>
<dbReference type="PROSITE" id="PS50889">
    <property type="entry name" value="S4"/>
    <property type="match status" value="1"/>
</dbReference>
<evidence type="ECO:0000256" key="3">
    <source>
        <dbReference type="ARBA" id="ARBA00023235"/>
    </source>
</evidence>
<dbReference type="GO" id="GO:0120159">
    <property type="term" value="F:rRNA pseudouridine synthase activity"/>
    <property type="evidence" value="ECO:0007669"/>
    <property type="project" value="UniProtKB-ARBA"/>
</dbReference>
<evidence type="ECO:0000256" key="1">
    <source>
        <dbReference type="ARBA" id="ARBA00008348"/>
    </source>
</evidence>
<dbReference type="SUPFAM" id="SSF55120">
    <property type="entry name" value="Pseudouridine synthase"/>
    <property type="match status" value="1"/>
</dbReference>
<dbReference type="SMART" id="SM00363">
    <property type="entry name" value="S4"/>
    <property type="match status" value="1"/>
</dbReference>
<dbReference type="EC" id="5.4.99.-" evidence="5"/>
<dbReference type="GO" id="GO:0003723">
    <property type="term" value="F:RNA binding"/>
    <property type="evidence" value="ECO:0007669"/>
    <property type="project" value="UniProtKB-KW"/>
</dbReference>
<dbReference type="InterPro" id="IPR002942">
    <property type="entry name" value="S4_RNA-bd"/>
</dbReference>
<comment type="similarity">
    <text evidence="1 5">Belongs to the pseudouridine synthase RsuA family.</text>
</comment>
<dbReference type="OrthoDB" id="9807213at2"/>
<proteinExistence type="inferred from homology"/>
<accession>F2NN24</accession>
<keyword evidence="2 4" id="KW-0694">RNA-binding</keyword>
<dbReference type="HOGENOM" id="CLU_024979_1_2_0"/>
<evidence type="ECO:0000313" key="8">
    <source>
        <dbReference type="Proteomes" id="UP000007030"/>
    </source>
</evidence>
<keyword evidence="8" id="KW-1185">Reference proteome</keyword>
<dbReference type="EMBL" id="CP002630">
    <property type="protein sequence ID" value="AEB12763.1"/>
    <property type="molecule type" value="Genomic_DNA"/>
</dbReference>
<feature type="domain" description="RNA-binding S4" evidence="6">
    <location>
        <begin position="6"/>
        <end position="67"/>
    </location>
</feature>
<dbReference type="InterPro" id="IPR036986">
    <property type="entry name" value="S4_RNA-bd_sf"/>
</dbReference>
<protein>
    <recommendedName>
        <fullName evidence="5">Pseudouridine synthase</fullName>
        <ecNumber evidence="5">5.4.99.-</ecNumber>
    </recommendedName>
</protein>
<dbReference type="Gene3D" id="3.30.70.580">
    <property type="entry name" value="Pseudouridine synthase I, catalytic domain, N-terminal subdomain"/>
    <property type="match status" value="1"/>
</dbReference>
<dbReference type="STRING" id="869210.Marky_2035"/>
<dbReference type="InterPro" id="IPR020103">
    <property type="entry name" value="PsdUridine_synth_cat_dom_sf"/>
</dbReference>
<dbReference type="InterPro" id="IPR050343">
    <property type="entry name" value="RsuA_PseudoU_synthase"/>
</dbReference>
<dbReference type="NCBIfam" id="TIGR00093">
    <property type="entry name" value="pseudouridine synthase"/>
    <property type="match status" value="1"/>
</dbReference>
<dbReference type="KEGG" id="mhd:Marky_2035"/>
<evidence type="ECO:0000259" key="6">
    <source>
        <dbReference type="SMART" id="SM00363"/>
    </source>
</evidence>
<dbReference type="Gene3D" id="3.10.290.10">
    <property type="entry name" value="RNA-binding S4 domain"/>
    <property type="match status" value="1"/>
</dbReference>
<dbReference type="Pfam" id="PF00849">
    <property type="entry name" value="PseudoU_synth_2"/>
    <property type="match status" value="1"/>
</dbReference>
<dbReference type="InterPro" id="IPR000748">
    <property type="entry name" value="PsdUridine_synth_RsuA/RluB/E/F"/>
</dbReference>
<dbReference type="InterPro" id="IPR042092">
    <property type="entry name" value="PsdUridine_s_RsuA/RluB/E/F_cat"/>
</dbReference>
<dbReference type="PROSITE" id="PS01149">
    <property type="entry name" value="PSI_RSU"/>
    <property type="match status" value="1"/>
</dbReference>
<dbReference type="AlphaFoldDB" id="F2NN24"/>
<dbReference type="PANTHER" id="PTHR47683:SF4">
    <property type="entry name" value="PSEUDOURIDINE SYNTHASE"/>
    <property type="match status" value="1"/>
</dbReference>
<dbReference type="eggNOG" id="COG1187">
    <property type="taxonomic scope" value="Bacteria"/>
</dbReference>
<dbReference type="RefSeq" id="WP_013704808.1">
    <property type="nucleotide sequence ID" value="NC_015387.1"/>
</dbReference>
<keyword evidence="3 5" id="KW-0413">Isomerase</keyword>
<evidence type="ECO:0000313" key="7">
    <source>
        <dbReference type="EMBL" id="AEB12763.1"/>
    </source>
</evidence>
<dbReference type="Gene3D" id="3.30.70.1560">
    <property type="entry name" value="Alpha-L RNA-binding motif"/>
    <property type="match status" value="1"/>
</dbReference>